<gene>
    <name evidence="1" type="ORF">Hyperionvirus1_79</name>
</gene>
<evidence type="ECO:0000313" key="1">
    <source>
        <dbReference type="EMBL" id="AYV82500.1"/>
    </source>
</evidence>
<name>A0A3G5A5H5_9VIRU</name>
<proteinExistence type="predicted"/>
<organism evidence="1">
    <name type="scientific">Hyperionvirus sp</name>
    <dbReference type="NCBI Taxonomy" id="2487770"/>
    <lineage>
        <taxon>Viruses</taxon>
        <taxon>Varidnaviria</taxon>
        <taxon>Bamfordvirae</taxon>
        <taxon>Nucleocytoviricota</taxon>
        <taxon>Megaviricetes</taxon>
        <taxon>Imitervirales</taxon>
        <taxon>Mimiviridae</taxon>
        <taxon>Klosneuvirinae</taxon>
    </lineage>
</organism>
<reference evidence="1" key="1">
    <citation type="submission" date="2018-10" db="EMBL/GenBank/DDBJ databases">
        <title>Hidden diversity of soil giant viruses.</title>
        <authorList>
            <person name="Schulz F."/>
            <person name="Alteio L."/>
            <person name="Goudeau D."/>
            <person name="Ryan E.M."/>
            <person name="Malmstrom R.R."/>
            <person name="Blanchard J."/>
            <person name="Woyke T."/>
        </authorList>
    </citation>
    <scope>NUCLEOTIDE SEQUENCE</scope>
    <source>
        <strain evidence="1">HYV1</strain>
    </source>
</reference>
<dbReference type="EMBL" id="MK072383">
    <property type="protein sequence ID" value="AYV82500.1"/>
    <property type="molecule type" value="Genomic_DNA"/>
</dbReference>
<protein>
    <submittedName>
        <fullName evidence="1">Uncharacterized protein</fullName>
    </submittedName>
</protein>
<sequence>MAAAGSLDEHSEKKVTQPLGVDSVPQYTVIWDARGQNIAVLRELALRSDTYRAYCESSFCKDKFYINWSPEDVHKVIDLLRDSPGLIHVNLHSRPSTLAAYLMIDVASYQKYAAERKEKCLAVLKEIAKEIRRNPGKYRLNSVALPNYYTCESLIPATHLTTELSRYLSEVPFSPSEGKWYRWEWEYIQREGLFMKKVPA</sequence>
<accession>A0A3G5A5H5</accession>